<evidence type="ECO:0000313" key="1">
    <source>
        <dbReference type="EMBL" id="EFL45330.1"/>
    </source>
</evidence>
<dbReference type="Proteomes" id="UP000003610">
    <property type="component" value="Unassembled WGS sequence"/>
</dbReference>
<protein>
    <submittedName>
        <fullName evidence="1">Uncharacterized protein</fullName>
    </submittedName>
</protein>
<gene>
    <name evidence="1" type="ORF">HMPREF9296_0223</name>
</gene>
<name>E1KT30_9BACT</name>
<proteinExistence type="predicted"/>
<sequence length="40" mass="4486">MFLQELSKQAQSLRHGFLTPSMEVPQLELQPIFSADAILA</sequence>
<comment type="caution">
    <text evidence="1">The sequence shown here is derived from an EMBL/GenBank/DDBJ whole genome shotgun (WGS) entry which is preliminary data.</text>
</comment>
<dbReference type="AlphaFoldDB" id="E1KT30"/>
<reference evidence="1 2" key="1">
    <citation type="submission" date="2010-08" db="EMBL/GenBank/DDBJ databases">
        <authorList>
            <person name="Durkin A.S."/>
            <person name="Madupu R."/>
            <person name="Torralba M."/>
            <person name="Gillis M."/>
            <person name="Methe B."/>
            <person name="Sutton G."/>
            <person name="Nelson K.E."/>
        </authorList>
    </citation>
    <scope>NUCLEOTIDE SEQUENCE [LARGE SCALE GENOMIC DNA]</scope>
    <source>
        <strain evidence="1 2">FB035-09AN</strain>
    </source>
</reference>
<dbReference type="EMBL" id="AEDO01000051">
    <property type="protein sequence ID" value="EFL45330.1"/>
    <property type="molecule type" value="Genomic_DNA"/>
</dbReference>
<accession>E1KT30</accession>
<evidence type="ECO:0000313" key="2">
    <source>
        <dbReference type="Proteomes" id="UP000003610"/>
    </source>
</evidence>
<organism evidence="1 2">
    <name type="scientific">Prevotella disiens FB035-09AN</name>
    <dbReference type="NCBI Taxonomy" id="866771"/>
    <lineage>
        <taxon>Bacteria</taxon>
        <taxon>Pseudomonadati</taxon>
        <taxon>Bacteroidota</taxon>
        <taxon>Bacteroidia</taxon>
        <taxon>Bacteroidales</taxon>
        <taxon>Prevotellaceae</taxon>
        <taxon>Prevotella</taxon>
    </lineage>
</organism>